<dbReference type="InterPro" id="IPR039540">
    <property type="entry name" value="UBL3-like_ubiquitin_dom"/>
</dbReference>
<dbReference type="InterPro" id="IPR040015">
    <property type="entry name" value="UBL3-like"/>
</dbReference>
<dbReference type="AlphaFoldDB" id="A0A0F7SKS9"/>
<dbReference type="InterPro" id="IPR000626">
    <property type="entry name" value="Ubiquitin-like_dom"/>
</dbReference>
<evidence type="ECO:0000256" key="1">
    <source>
        <dbReference type="SAM" id="MobiDB-lite"/>
    </source>
</evidence>
<dbReference type="InterPro" id="IPR029071">
    <property type="entry name" value="Ubiquitin-like_domsf"/>
</dbReference>
<organism evidence="3">
    <name type="scientific">Phaffia rhodozyma</name>
    <name type="common">Yeast</name>
    <name type="synonym">Xanthophyllomyces dendrorhous</name>
    <dbReference type="NCBI Taxonomy" id="264483"/>
    <lineage>
        <taxon>Eukaryota</taxon>
        <taxon>Fungi</taxon>
        <taxon>Dikarya</taxon>
        <taxon>Basidiomycota</taxon>
        <taxon>Agaricomycotina</taxon>
        <taxon>Tremellomycetes</taxon>
        <taxon>Cystofilobasidiales</taxon>
        <taxon>Mrakiaceae</taxon>
        <taxon>Phaffia</taxon>
    </lineage>
</organism>
<proteinExistence type="predicted"/>
<dbReference type="EMBL" id="LN483345">
    <property type="protein sequence ID" value="CDZ98885.1"/>
    <property type="molecule type" value="Genomic_DNA"/>
</dbReference>
<protein>
    <submittedName>
        <fullName evidence="3">Ubiquitin domain</fullName>
    </submittedName>
</protein>
<dbReference type="Pfam" id="PF13881">
    <property type="entry name" value="Rad60-SLD_2"/>
    <property type="match status" value="1"/>
</dbReference>
<accession>A0A0F7SKS9</accession>
<feature type="domain" description="Ubiquitin-like" evidence="2">
    <location>
        <begin position="25"/>
        <end position="95"/>
    </location>
</feature>
<evidence type="ECO:0000313" key="3">
    <source>
        <dbReference type="EMBL" id="CDZ98885.1"/>
    </source>
</evidence>
<dbReference type="SUPFAM" id="SSF54236">
    <property type="entry name" value="Ubiquitin-like"/>
    <property type="match status" value="1"/>
</dbReference>
<dbReference type="Gene3D" id="3.10.20.90">
    <property type="entry name" value="Phosphatidylinositol 3-kinase Catalytic Subunit, Chain A, domain 1"/>
    <property type="match status" value="1"/>
</dbReference>
<dbReference type="PROSITE" id="PS50053">
    <property type="entry name" value="UBIQUITIN_2"/>
    <property type="match status" value="1"/>
</dbReference>
<feature type="compositionally biased region" description="Low complexity" evidence="1">
    <location>
        <begin position="1"/>
        <end position="10"/>
    </location>
</feature>
<sequence>MSDDSTGPTSPTLPPSGPANENANVSITVLVISGQRKTFNFAQETSIGRVKEHVFFNWPSDWKSDVSIPASPSCLRVLYRGKILDDASTLSSNEIYPSLKPTIVHLSIRMFPLSTPEVDTKSVVPPLGPNAILSASNHNRLRTHPLTATLTGGSVGRRTGSIRANRSRGEPEVGREGGGCGCVIC</sequence>
<feature type="region of interest" description="Disordered" evidence="1">
    <location>
        <begin position="1"/>
        <end position="21"/>
    </location>
</feature>
<reference evidence="3" key="1">
    <citation type="submission" date="2014-08" db="EMBL/GenBank/DDBJ databases">
        <authorList>
            <person name="Sharma Rahul"/>
            <person name="Thines Marco"/>
        </authorList>
    </citation>
    <scope>NUCLEOTIDE SEQUENCE</scope>
</reference>
<dbReference type="PANTHER" id="PTHR13169:SF0">
    <property type="entry name" value="UBIQUITIN-LIKE PROTEIN 3"/>
    <property type="match status" value="1"/>
</dbReference>
<name>A0A0F7SKS9_PHARH</name>
<dbReference type="PANTHER" id="PTHR13169">
    <property type="entry name" value="UBIQUITIN-LIKE PROTEIN 3 HCG-1 PROTEIN"/>
    <property type="match status" value="1"/>
</dbReference>
<evidence type="ECO:0000259" key="2">
    <source>
        <dbReference type="PROSITE" id="PS50053"/>
    </source>
</evidence>